<gene>
    <name evidence="3" type="ORF">MHL29_03290</name>
</gene>
<dbReference type="InterPro" id="IPR050266">
    <property type="entry name" value="AB_hydrolase_sf"/>
</dbReference>
<dbReference type="RefSeq" id="WP_019286514.1">
    <property type="nucleotide sequence ID" value="NZ_DAMCVA010000082.1"/>
</dbReference>
<accession>A0ABS9PZ67</accession>
<evidence type="ECO:0000256" key="1">
    <source>
        <dbReference type="ARBA" id="ARBA00022801"/>
    </source>
</evidence>
<dbReference type="Proteomes" id="UP001521931">
    <property type="component" value="Unassembled WGS sequence"/>
</dbReference>
<proteinExistence type="predicted"/>
<dbReference type="EMBL" id="JAKRCV010000006">
    <property type="protein sequence ID" value="MCG7320920.1"/>
    <property type="molecule type" value="Genomic_DNA"/>
</dbReference>
<dbReference type="PRINTS" id="PR00111">
    <property type="entry name" value="ABHYDROLASE"/>
</dbReference>
<dbReference type="PANTHER" id="PTHR43798:SF31">
    <property type="entry name" value="AB HYDROLASE SUPERFAMILY PROTEIN YCLE"/>
    <property type="match status" value="1"/>
</dbReference>
<dbReference type="InterPro" id="IPR029058">
    <property type="entry name" value="AB_hydrolase_fold"/>
</dbReference>
<comment type="caution">
    <text evidence="3">The sequence shown here is derived from an EMBL/GenBank/DDBJ whole genome shotgun (WGS) entry which is preliminary data.</text>
</comment>
<dbReference type="PANTHER" id="PTHR43798">
    <property type="entry name" value="MONOACYLGLYCEROL LIPASE"/>
    <property type="match status" value="1"/>
</dbReference>
<dbReference type="Pfam" id="PF12146">
    <property type="entry name" value="Hydrolase_4"/>
    <property type="match status" value="1"/>
</dbReference>
<reference evidence="3 4" key="1">
    <citation type="submission" date="2022-02" db="EMBL/GenBank/DDBJ databases">
        <title>Uncovering new skin microbiome diversity through culturing and metagenomics.</title>
        <authorList>
            <person name="Conlan S."/>
            <person name="Deming C."/>
            <person name="Nisc Comparative Sequencing Program N."/>
            <person name="Segre J.A."/>
        </authorList>
    </citation>
    <scope>NUCLEOTIDE SEQUENCE [LARGE SCALE GENOMIC DNA]</scope>
    <source>
        <strain evidence="3 4">ACRQZ</strain>
    </source>
</reference>
<name>A0ABS9PZ67_9MICO</name>
<evidence type="ECO:0000313" key="4">
    <source>
        <dbReference type="Proteomes" id="UP001521931"/>
    </source>
</evidence>
<evidence type="ECO:0000259" key="2">
    <source>
        <dbReference type="Pfam" id="PF12146"/>
    </source>
</evidence>
<protein>
    <submittedName>
        <fullName evidence="3">Alpha/beta fold hydrolase</fullName>
    </submittedName>
</protein>
<keyword evidence="1 3" id="KW-0378">Hydrolase</keyword>
<organism evidence="3 4">
    <name type="scientific">Arsenicicoccus bolidensis</name>
    <dbReference type="NCBI Taxonomy" id="229480"/>
    <lineage>
        <taxon>Bacteria</taxon>
        <taxon>Bacillati</taxon>
        <taxon>Actinomycetota</taxon>
        <taxon>Actinomycetes</taxon>
        <taxon>Micrococcales</taxon>
        <taxon>Intrasporangiaceae</taxon>
        <taxon>Arsenicicoccus</taxon>
    </lineage>
</organism>
<sequence>MSVPVAVVPLSSSGAAGQPKPLLVLGSSLGVAVERLWAPVLPLLGDRYHVLGWDLPGHGRTHHDGSAGSFTVADLASAVVELAARRGTPGLPAYYAGVSLGGATGLQAAADHPGAFAAVALVCSAAVLGTPEAWTQRAVTVRAQGTPALVEGSAARWFAPGFADREPQVAGGLLHDLAHEVDDEGYAACCEALAAYDLSDRLGEVTDPVLVLNGAADQVVPPAAAEQVASGVADGRAVILPEVGHQAPVEDPTGTAEALLAFCR</sequence>
<dbReference type="GO" id="GO:0016787">
    <property type="term" value="F:hydrolase activity"/>
    <property type="evidence" value="ECO:0007669"/>
    <property type="project" value="UniProtKB-KW"/>
</dbReference>
<dbReference type="InterPro" id="IPR022742">
    <property type="entry name" value="Hydrolase_4"/>
</dbReference>
<keyword evidence="4" id="KW-1185">Reference proteome</keyword>
<dbReference type="Gene3D" id="3.40.50.1820">
    <property type="entry name" value="alpha/beta hydrolase"/>
    <property type="match status" value="1"/>
</dbReference>
<dbReference type="SUPFAM" id="SSF53474">
    <property type="entry name" value="alpha/beta-Hydrolases"/>
    <property type="match status" value="1"/>
</dbReference>
<evidence type="ECO:0000313" key="3">
    <source>
        <dbReference type="EMBL" id="MCG7320920.1"/>
    </source>
</evidence>
<dbReference type="InterPro" id="IPR000073">
    <property type="entry name" value="AB_hydrolase_1"/>
</dbReference>
<feature type="domain" description="Serine aminopeptidase S33" evidence="2">
    <location>
        <begin position="43"/>
        <end position="250"/>
    </location>
</feature>